<dbReference type="Pfam" id="PF03944">
    <property type="entry name" value="Endotoxin_C"/>
    <property type="match status" value="1"/>
</dbReference>
<organism evidence="10">
    <name type="scientific">Bacillus thuringiensis subsp. entomocidus</name>
    <dbReference type="NCBI Taxonomy" id="1436"/>
    <lineage>
        <taxon>Bacteria</taxon>
        <taxon>Bacillati</taxon>
        <taxon>Bacillota</taxon>
        <taxon>Bacilli</taxon>
        <taxon>Bacillales</taxon>
        <taxon>Bacillaceae</taxon>
        <taxon>Bacillus</taxon>
        <taxon>Bacillus cereus group</taxon>
    </lineage>
</organism>
<accession>Q75QQ5</accession>
<feature type="domain" description="Pesticidal crystal protein" evidence="9">
    <location>
        <begin position="77"/>
        <end position="296"/>
    </location>
</feature>
<dbReference type="InterPro" id="IPR001178">
    <property type="entry name" value="Pest_cryst_dom_II"/>
</dbReference>
<dbReference type="AlphaFoldDB" id="Q75QQ5"/>
<protein>
    <recommendedName>
        <fullName evidence="5">Crystaline entomocidal protoxin</fullName>
    </recommendedName>
</protein>
<dbReference type="EMBL" id="AB161456">
    <property type="protein sequence ID" value="BAD08532.1"/>
    <property type="molecule type" value="Genomic_DNA"/>
</dbReference>
<dbReference type="Gene3D" id="2.60.120.260">
    <property type="entry name" value="Galactose-binding domain-like"/>
    <property type="match status" value="1"/>
</dbReference>
<dbReference type="SUPFAM" id="SSF51096">
    <property type="entry name" value="delta-Endotoxin (insectocide), middle domain"/>
    <property type="match status" value="1"/>
</dbReference>
<evidence type="ECO:0000256" key="1">
    <source>
        <dbReference type="ARBA" id="ARBA00007819"/>
    </source>
</evidence>
<dbReference type="SMR" id="Q75QQ5"/>
<reference evidence="10" key="1">
    <citation type="journal article" date="2006" name="Appl. Environ. Microbiol.">
        <title>Cloning and expression of two crystal protein genes, cry30Ba1 and cry44Aa1, obtained from a highly mosquitocidal strain, Bacillus thuringiensis subsp. entomocidus INA288.</title>
        <authorList>
            <person name="Ito T."/>
            <person name="Ikeya T."/>
            <person name="Sahara K."/>
            <person name="Bando H."/>
            <person name="Asano S."/>
        </authorList>
    </citation>
    <scope>NUCLEOTIDE SEQUENCE</scope>
    <source>
        <strain evidence="10">INA288</strain>
    </source>
</reference>
<keyword evidence="6" id="KW-0472">Membrane</keyword>
<evidence type="ECO:0000256" key="2">
    <source>
        <dbReference type="ARBA" id="ARBA00022656"/>
    </source>
</evidence>
<evidence type="ECO:0000259" key="9">
    <source>
        <dbReference type="Pfam" id="PF03945"/>
    </source>
</evidence>
<dbReference type="SUPFAM" id="SSF49785">
    <property type="entry name" value="Galactose-binding domain-like"/>
    <property type="match status" value="1"/>
</dbReference>
<dbReference type="GO" id="GO:0005102">
    <property type="term" value="F:signaling receptor binding"/>
    <property type="evidence" value="ECO:0007669"/>
    <property type="project" value="InterPro"/>
</dbReference>
<keyword evidence="4" id="KW-0843">Virulence</keyword>
<feature type="domain" description="Pesticidal crystal protein" evidence="7">
    <location>
        <begin position="304"/>
        <end position="544"/>
    </location>
</feature>
<dbReference type="SUPFAM" id="SSF56849">
    <property type="entry name" value="delta-Endotoxin (insectocide), N-terminal domain"/>
    <property type="match status" value="1"/>
</dbReference>
<dbReference type="Pfam" id="PF03945">
    <property type="entry name" value="Endotoxin_N"/>
    <property type="match status" value="1"/>
</dbReference>
<evidence type="ECO:0000259" key="7">
    <source>
        <dbReference type="Pfam" id="PF00555"/>
    </source>
</evidence>
<evidence type="ECO:0000256" key="3">
    <source>
        <dbReference type="ARBA" id="ARBA00022969"/>
    </source>
</evidence>
<feature type="domain" description="Pesticidal crystal protein" evidence="8">
    <location>
        <begin position="554"/>
        <end position="686"/>
    </location>
</feature>
<dbReference type="CDD" id="cd04085">
    <property type="entry name" value="delta_endotoxin_C"/>
    <property type="match status" value="1"/>
</dbReference>
<keyword evidence="6" id="KW-0812">Transmembrane</keyword>
<dbReference type="PANTHER" id="PTHR37003">
    <property type="entry name" value="ENDOTOXIN_N DOMAIN-CONTAINING PROTEIN-RELATED"/>
    <property type="match status" value="1"/>
</dbReference>
<dbReference type="InterPro" id="IPR008979">
    <property type="entry name" value="Galactose-bd-like_sf"/>
</dbReference>
<evidence type="ECO:0000256" key="4">
    <source>
        <dbReference type="ARBA" id="ARBA00023026"/>
    </source>
</evidence>
<dbReference type="InterPro" id="IPR005639">
    <property type="entry name" value="Pest_crys_dom_I"/>
</dbReference>
<dbReference type="InterPro" id="IPR036399">
    <property type="entry name" value="Pest_cryst_cen_dom_sf"/>
</dbReference>
<feature type="transmembrane region" description="Helical" evidence="6">
    <location>
        <begin position="71"/>
        <end position="100"/>
    </location>
</feature>
<name>Q75QQ5_BACTE</name>
<dbReference type="Gene3D" id="2.100.10.10">
    <property type="entry name" value="Pesticidal crystal protein, central domain"/>
    <property type="match status" value="1"/>
</dbReference>
<dbReference type="GO" id="GO:0090729">
    <property type="term" value="F:toxin activity"/>
    <property type="evidence" value="ECO:0007669"/>
    <property type="project" value="UniProtKB-KW"/>
</dbReference>
<evidence type="ECO:0000256" key="6">
    <source>
        <dbReference type="SAM" id="Phobius"/>
    </source>
</evidence>
<dbReference type="InterPro" id="IPR036716">
    <property type="entry name" value="Pest_crys_N_sf"/>
</dbReference>
<keyword evidence="3" id="KW-0749">Sporulation</keyword>
<sequence>MNSYQNKNEYEILNAPSNNTNMPNRYPFANDPNAMMKNGNYKDWLDICNPEYRYSNPEAYRNTKAAMSFGVGLVSTILGVLGGPISVTLGAIIGVVTAVLEFIPADEYDNTKETWGVLIAAIKELIYEEIKGEAMNAAKAKLDGLYKVMKNYDNKLNVWKNGDKSPVEQNEIQRVFADTNNSFLLLISQFQQLGHEVSFLPLFAVAANFHLLLLRDVSIYGKEWGYTNNIIEGYHSDQLDMTQDYTNYAVDTYNKGLEEAKKIKNSDKLDWDFYNQYRRDMTLTVLDVIALFPTYDVRKYPISTKVELTREIYTDMINYINNPFMTNPVEGQRFAGYTVAQFNSIENALTREPHLFTWLKEVTGYFYAQYGQQSFMTGIQNTSYRTNYEDYPFSGPLHGVRYAGDTARSVDNNGKDVYSIYSTMFPLETNNHVHELRPGTAYYFGVKGHRHDATDRRTGNSSQKILGEDSKTGRIATGPSYFISEIPYYDKETNETIRPTPEKYNHRLSYISAYATDCGRISGVRGDGCFRTPQMCAWTHVSADPYNTIHPDKITQISAVKAFYIWDTGEGQVVSGPGFTGGDLVKLPYNARLKIRLKPTSTSKKYRVRVRYASMGAGTLRAEKWSPYGSVFSNFAYEYTGDSNKFNNFKYLETLSESFNISGVEIIIQNLSSSQLIVDKLEFIPI</sequence>
<evidence type="ECO:0000259" key="8">
    <source>
        <dbReference type="Pfam" id="PF03944"/>
    </source>
</evidence>
<dbReference type="Pfam" id="PF00555">
    <property type="entry name" value="Endotoxin_M"/>
    <property type="match status" value="1"/>
</dbReference>
<dbReference type="InterPro" id="IPR005638">
    <property type="entry name" value="Pest_crys_dom-III"/>
</dbReference>
<keyword evidence="2" id="KW-0800">Toxin</keyword>
<dbReference type="GO" id="GO:0001907">
    <property type="term" value="P:symbiont-mediated killing of host cell"/>
    <property type="evidence" value="ECO:0007669"/>
    <property type="project" value="InterPro"/>
</dbReference>
<dbReference type="InterPro" id="IPR038979">
    <property type="entry name" value="Pest_crys"/>
</dbReference>
<dbReference type="Gene3D" id="1.20.190.10">
    <property type="entry name" value="Pesticidal crystal protein, N-terminal domain"/>
    <property type="match status" value="1"/>
</dbReference>
<dbReference type="PANTHER" id="PTHR37003:SF2">
    <property type="entry name" value="PESTICIDAL CRYSTAL PROTEIN N-TERMINAL DOMAIN-CONTAINING PROTEIN"/>
    <property type="match status" value="1"/>
</dbReference>
<gene>
    <name evidence="10" type="primary">cry4Ba like</name>
</gene>
<evidence type="ECO:0000313" key="10">
    <source>
        <dbReference type="EMBL" id="BAD08532.1"/>
    </source>
</evidence>
<comment type="similarity">
    <text evidence="1">Belongs to the delta endotoxin family.</text>
</comment>
<proteinExistence type="inferred from homology"/>
<evidence type="ECO:0000256" key="5">
    <source>
        <dbReference type="ARBA" id="ARBA00029653"/>
    </source>
</evidence>
<keyword evidence="6" id="KW-1133">Transmembrane helix</keyword>
<dbReference type="GO" id="GO:0030435">
    <property type="term" value="P:sporulation resulting in formation of a cellular spore"/>
    <property type="evidence" value="ECO:0007669"/>
    <property type="project" value="UniProtKB-KW"/>
</dbReference>